<dbReference type="PANTHER" id="PTHR42693">
    <property type="entry name" value="ARYLSULFATASE FAMILY MEMBER"/>
    <property type="match status" value="1"/>
</dbReference>
<dbReference type="PANTHER" id="PTHR42693:SF53">
    <property type="entry name" value="ENDO-4-O-SULFATASE"/>
    <property type="match status" value="1"/>
</dbReference>
<evidence type="ECO:0000256" key="2">
    <source>
        <dbReference type="ARBA" id="ARBA00022801"/>
    </source>
</evidence>
<reference evidence="5 6" key="1">
    <citation type="submission" date="2021-06" db="EMBL/GenBank/DDBJ databases">
        <title>Complete genome of Haloferula helveola possessing various polysaccharide degrading enzymes.</title>
        <authorList>
            <person name="Takami H."/>
            <person name="Huang C."/>
            <person name="Hamasaki K."/>
        </authorList>
    </citation>
    <scope>NUCLEOTIDE SEQUENCE [LARGE SCALE GENOMIC DNA]</scope>
    <source>
        <strain evidence="5 6">CN-1</strain>
    </source>
</reference>
<protein>
    <submittedName>
        <fullName evidence="5">Ig-like domain-containing surface protein</fullName>
    </submittedName>
</protein>
<dbReference type="Proteomes" id="UP001374893">
    <property type="component" value="Chromosome"/>
</dbReference>
<proteinExistence type="inferred from homology"/>
<dbReference type="RefSeq" id="WP_353415584.1">
    <property type="nucleotide sequence ID" value="NZ_BAABRH010000001.1"/>
</dbReference>
<sequence length="586" mass="65885">MNMRQPLLTPIVALFVGLLALSNAAGAEPERPNVVVILIDDLSHYGVTAYGANRIRIGDDEVPQTISTPHIDRLADGGLLCENAFAYPLCEPTRIALMSGQLNGRNFLAPKSQHASDITFGDVFKRAGYATGIFGKWKQTRGTREIKGKDYIREFGWDEFCCFDVVGEGQRFLAPNLVTDGVPRDYGKGDPIDPKTGRRWYGPDICQRHALDFIERHRERPFLLYLPFMLVHDPHQPTPDTRPPERFDEFREWQDRKANKKGDDLGFLPDMVAYMDRQVGEVVAAIERLGLRERTLFIVMGDNGTKENFTHILPDGGDYRGGKGDTKDNGTHVPLVLSWPGTIPGGTSYEGLVDVTDIYPTMCDAAGLEIPNPRSIDGISFWPHAIGKPGEAREVIYTWYNANRPGTDTSKLIRYAFTKDFKRYAPHANFPEGRFFDLREDPLEESGEHSVKVAWWHKHHSGLDTSSLTNDQREAYRSLGAVLDRHHHVPVKSLEVIPRSLKLEEGASTLIRCRITPENATRQNLIWESGNPEVATVDKFGMIHAIAPGTTEITVYSWDDARPLADNRSETFSRDGFTDRIVIEVD</sequence>
<dbReference type="InterPro" id="IPR050738">
    <property type="entry name" value="Sulfatase"/>
</dbReference>
<dbReference type="Pfam" id="PF02368">
    <property type="entry name" value="Big_2"/>
    <property type="match status" value="1"/>
</dbReference>
<dbReference type="Gene3D" id="3.40.720.10">
    <property type="entry name" value="Alkaline Phosphatase, subunit A"/>
    <property type="match status" value="1"/>
</dbReference>
<dbReference type="InterPro" id="IPR008964">
    <property type="entry name" value="Invasin/intimin_cell_adhesion"/>
</dbReference>
<evidence type="ECO:0000313" key="5">
    <source>
        <dbReference type="EMBL" id="BCX46215.1"/>
    </source>
</evidence>
<dbReference type="Pfam" id="PF00884">
    <property type="entry name" value="Sulfatase"/>
    <property type="match status" value="1"/>
</dbReference>
<dbReference type="InterPro" id="IPR017850">
    <property type="entry name" value="Alkaline_phosphatase_core_sf"/>
</dbReference>
<comment type="similarity">
    <text evidence="1">Belongs to the sulfatase family.</text>
</comment>
<evidence type="ECO:0000256" key="3">
    <source>
        <dbReference type="SAM" id="SignalP"/>
    </source>
</evidence>
<accession>A0ABM7R807</accession>
<dbReference type="CDD" id="cd16151">
    <property type="entry name" value="sulfatase_like"/>
    <property type="match status" value="1"/>
</dbReference>
<dbReference type="SUPFAM" id="SSF53649">
    <property type="entry name" value="Alkaline phosphatase-like"/>
    <property type="match status" value="1"/>
</dbReference>
<dbReference type="InterPro" id="IPR000917">
    <property type="entry name" value="Sulfatase_N"/>
</dbReference>
<feature type="chain" id="PRO_5046810911" evidence="3">
    <location>
        <begin position="28"/>
        <end position="586"/>
    </location>
</feature>
<feature type="domain" description="BIG2" evidence="4">
    <location>
        <begin position="490"/>
        <end position="565"/>
    </location>
</feature>
<organism evidence="5 6">
    <name type="scientific">Haloferula helveola</name>
    <dbReference type="NCBI Taxonomy" id="490095"/>
    <lineage>
        <taxon>Bacteria</taxon>
        <taxon>Pseudomonadati</taxon>
        <taxon>Verrucomicrobiota</taxon>
        <taxon>Verrucomicrobiia</taxon>
        <taxon>Verrucomicrobiales</taxon>
        <taxon>Verrucomicrobiaceae</taxon>
        <taxon>Haloferula</taxon>
    </lineage>
</organism>
<gene>
    <name evidence="5" type="ORF">HAHE_01230</name>
</gene>
<name>A0ABM7R807_9BACT</name>
<keyword evidence="2" id="KW-0378">Hydrolase</keyword>
<keyword evidence="6" id="KW-1185">Reference proteome</keyword>
<evidence type="ECO:0000256" key="1">
    <source>
        <dbReference type="ARBA" id="ARBA00008779"/>
    </source>
</evidence>
<dbReference type="SMART" id="SM00635">
    <property type="entry name" value="BID_2"/>
    <property type="match status" value="1"/>
</dbReference>
<evidence type="ECO:0000313" key="6">
    <source>
        <dbReference type="Proteomes" id="UP001374893"/>
    </source>
</evidence>
<dbReference type="Gene3D" id="2.60.40.1080">
    <property type="match status" value="1"/>
</dbReference>
<feature type="signal peptide" evidence="3">
    <location>
        <begin position="1"/>
        <end position="27"/>
    </location>
</feature>
<dbReference type="SUPFAM" id="SSF49373">
    <property type="entry name" value="Invasin/intimin cell-adhesion fragments"/>
    <property type="match status" value="1"/>
</dbReference>
<dbReference type="InterPro" id="IPR003343">
    <property type="entry name" value="Big_2"/>
</dbReference>
<evidence type="ECO:0000259" key="4">
    <source>
        <dbReference type="SMART" id="SM00635"/>
    </source>
</evidence>
<dbReference type="EMBL" id="AP024702">
    <property type="protein sequence ID" value="BCX46215.1"/>
    <property type="molecule type" value="Genomic_DNA"/>
</dbReference>
<keyword evidence="3" id="KW-0732">Signal</keyword>